<feature type="domain" description="Glycosyltransferase subfamily 4-like N-terminal" evidence="1">
    <location>
        <begin position="2"/>
        <end position="137"/>
    </location>
</feature>
<keyword evidence="3" id="KW-1185">Reference proteome</keyword>
<comment type="caution">
    <text evidence="2">The sequence shown here is derived from an EMBL/GenBank/DDBJ whole genome shotgun (WGS) entry which is preliminary data.</text>
</comment>
<dbReference type="EMBL" id="JAMBEP010000001">
    <property type="protein sequence ID" value="MCL1634890.1"/>
    <property type="molecule type" value="Genomic_DNA"/>
</dbReference>
<organism evidence="2 3">
    <name type="scientific">Luteimonas galliterrae</name>
    <dbReference type="NCBI Taxonomy" id="2940486"/>
    <lineage>
        <taxon>Bacteria</taxon>
        <taxon>Pseudomonadati</taxon>
        <taxon>Pseudomonadota</taxon>
        <taxon>Gammaproteobacteria</taxon>
        <taxon>Lysobacterales</taxon>
        <taxon>Lysobacteraceae</taxon>
        <taxon>Luteimonas</taxon>
    </lineage>
</organism>
<dbReference type="Pfam" id="PF13692">
    <property type="entry name" value="Glyco_trans_1_4"/>
    <property type="match status" value="1"/>
</dbReference>
<protein>
    <submittedName>
        <fullName evidence="2">Glycosyltransferase family 4 protein</fullName>
    </submittedName>
</protein>
<accession>A0ABT0MJ53</accession>
<gene>
    <name evidence="2" type="ORF">M2650_09635</name>
</gene>
<dbReference type="Proteomes" id="UP001431217">
    <property type="component" value="Unassembled WGS sequence"/>
</dbReference>
<evidence type="ECO:0000313" key="3">
    <source>
        <dbReference type="Proteomes" id="UP001431217"/>
    </source>
</evidence>
<dbReference type="RefSeq" id="WP_249473708.1">
    <property type="nucleotide sequence ID" value="NZ_JAMBEP010000001.1"/>
</dbReference>
<name>A0ABT0MJ53_9GAMM</name>
<reference evidence="2 3" key="1">
    <citation type="submission" date="2022-05" db="EMBL/GenBank/DDBJ databases">
        <title>Luteimonas sp. SX5, whole genome shotgun sequencing project.</title>
        <authorList>
            <person name="Zhao G."/>
            <person name="Shen L."/>
        </authorList>
    </citation>
    <scope>NUCLEOTIDE SEQUENCE [LARGE SCALE GENOMIC DNA]</scope>
    <source>
        <strain evidence="2 3">SX5</strain>
    </source>
</reference>
<dbReference type="Gene3D" id="3.40.50.2000">
    <property type="entry name" value="Glycogen Phosphorylase B"/>
    <property type="match status" value="2"/>
</dbReference>
<sequence>MKIAFFANTDWYLYNFRLSTALRLRSLGAEVLMVSPPGDFGARFAEHGIAWRQLPMNRSSLDPVRETLVLRALVRLLAAERPDLLHNFTVKCAVYGALAARMAKIPAVVNAVAGMGYVFTSDRMKARALRPVVSGLMRRTLGHGNSRTILQNPDDVEMFVALRLAPAEKIRLIRSSGVDTNRFCPTPRDSEIRRPLRVLLAARLLWEKGVGEFAAAAAMLRQQGREIEFLLAGMPDPGNPRSVPRAEVERWQQQGTVKWLGHVDDMPALMCGADVMALPSYYREGVPKSLIEAAASGLALVTTDLPGCREVVAEHGVDGLHVQPRSAESLAAALARLDDDRALLRRLGGRARDRALLHFDQRNVIQRTIDVYNELLPVPLPDDSAFKPDDAEALRHVA</sequence>
<dbReference type="PANTHER" id="PTHR12526:SF638">
    <property type="entry name" value="SPORE COAT PROTEIN SA"/>
    <property type="match status" value="1"/>
</dbReference>
<dbReference type="InterPro" id="IPR028098">
    <property type="entry name" value="Glyco_trans_4-like_N"/>
</dbReference>
<dbReference type="CDD" id="cd03808">
    <property type="entry name" value="GT4_CapM-like"/>
    <property type="match status" value="1"/>
</dbReference>
<evidence type="ECO:0000259" key="1">
    <source>
        <dbReference type="Pfam" id="PF13477"/>
    </source>
</evidence>
<dbReference type="PANTHER" id="PTHR12526">
    <property type="entry name" value="GLYCOSYLTRANSFERASE"/>
    <property type="match status" value="1"/>
</dbReference>
<proteinExistence type="predicted"/>
<dbReference type="Pfam" id="PF13477">
    <property type="entry name" value="Glyco_trans_4_2"/>
    <property type="match status" value="1"/>
</dbReference>
<evidence type="ECO:0000313" key="2">
    <source>
        <dbReference type="EMBL" id="MCL1634890.1"/>
    </source>
</evidence>
<dbReference type="SUPFAM" id="SSF53756">
    <property type="entry name" value="UDP-Glycosyltransferase/glycogen phosphorylase"/>
    <property type="match status" value="1"/>
</dbReference>